<feature type="region of interest" description="Disordered" evidence="2">
    <location>
        <begin position="1"/>
        <end position="44"/>
    </location>
</feature>
<feature type="coiled-coil region" evidence="1">
    <location>
        <begin position="818"/>
        <end position="862"/>
    </location>
</feature>
<feature type="compositionally biased region" description="Polar residues" evidence="2">
    <location>
        <begin position="1"/>
        <end position="11"/>
    </location>
</feature>
<sequence length="892" mass="96290">MSDQSDSQNAPSEVFMTESDPSSPLADNDYASDSSPVGRTRHPPVDVVPGLDVAPLREHAWLDSLADAGVRVSSDFYDRLQEFATPNHPVVNLGDKSDSIATIMARDDISEAIYQHRTGVNASVSTPLAAAANVASSSRLAEVVADQGLNAPWLPEDASAGPLTVEIDGLWRFANLNLDVLGVDKDYRPLTNLPRAPANDYETMHGITNGRRGGNRHGPHNLRRGRGGVVTPRVPTIGAAATASTSVPLSPAIPLRSTASRTVTRGGPTRRRPREQVATDTTANKRLDVEDPGTSTANEVHVEDLDLDAPEETQERAAVASGSKPPSGTSCLEWIEKKEVPLSDSVGAAFAAQPITPGKIYQPNWNVREDESLYSDIPENGGILAYRILKGMQLPLDRPSGSLVMLAVRLTHDQLVGLLKDAEGELAPLKDEVETLRERAALLEETGENINALTKDVETANTEKEVAVLDASAEAEVRGVAKAVAEFKASDEYEWIEKKEVPLSDSVGAAFAAQPITPGKIYQPDWNVREDESLYSDIPENGGILAYRILKGMQLPLDRLLGSLVMLAARLTHDQLVGLLKDAEGELAPLKDEVETLRERAALLEETGENIKALTKDVETANTEKEVAVLDASAEAEVRGVAKAVAEFKASDEYEWIEKKEVPLSDSVGVAFAAQPITPGKIYQHDWNVREDESLYSDIPENGGILAYRILKGMQLPLDRLLGSLVMLAARLTHDQLVGLLKDAEGELAPLKDEVETLRERAALLEETGENIKALTKDMETANTEKEVAVLDASAEAEVRGVAKAVAEFKASDEYGLLKDAEGELAPLKDEVETLRERAALLEETGENIKALTKDVETANTEKEVAVLDASAEAEVRGVAKAVAEFKASDEY</sequence>
<gene>
    <name evidence="3" type="ORF">BVRB_013720</name>
</gene>
<feature type="compositionally biased region" description="Basic residues" evidence="2">
    <location>
        <begin position="213"/>
        <end position="226"/>
    </location>
</feature>
<evidence type="ECO:0000313" key="3">
    <source>
        <dbReference type="EMBL" id="KMS94958.1"/>
    </source>
</evidence>
<keyword evidence="1" id="KW-0175">Coiled coil</keyword>
<feature type="non-terminal residue" evidence="3">
    <location>
        <position position="892"/>
    </location>
</feature>
<organism evidence="3 4">
    <name type="scientific">Beta vulgaris subsp. vulgaris</name>
    <name type="common">Beet</name>
    <dbReference type="NCBI Taxonomy" id="3555"/>
    <lineage>
        <taxon>Eukaryota</taxon>
        <taxon>Viridiplantae</taxon>
        <taxon>Streptophyta</taxon>
        <taxon>Embryophyta</taxon>
        <taxon>Tracheophyta</taxon>
        <taxon>Spermatophyta</taxon>
        <taxon>Magnoliopsida</taxon>
        <taxon>eudicotyledons</taxon>
        <taxon>Gunneridae</taxon>
        <taxon>Pentapetalae</taxon>
        <taxon>Caryophyllales</taxon>
        <taxon>Chenopodiaceae</taxon>
        <taxon>Betoideae</taxon>
        <taxon>Beta</taxon>
    </lineage>
</organism>
<evidence type="ECO:0000256" key="1">
    <source>
        <dbReference type="SAM" id="Coils"/>
    </source>
</evidence>
<feature type="coiled-coil region" evidence="1">
    <location>
        <begin position="580"/>
        <end position="624"/>
    </location>
</feature>
<accession>A0A0J8B511</accession>
<keyword evidence="4" id="KW-1185">Reference proteome</keyword>
<feature type="coiled-coil region" evidence="1">
    <location>
        <begin position="419"/>
        <end position="463"/>
    </location>
</feature>
<dbReference type="Gramene" id="KMS94958">
    <property type="protein sequence ID" value="KMS94958"/>
    <property type="gene ID" value="BVRB_013720"/>
</dbReference>
<dbReference type="AlphaFoldDB" id="A0A0J8B511"/>
<dbReference type="EMBL" id="KQ090637">
    <property type="protein sequence ID" value="KMS94958.1"/>
    <property type="molecule type" value="Genomic_DNA"/>
</dbReference>
<dbReference type="OrthoDB" id="1112564at2759"/>
<feature type="region of interest" description="Disordered" evidence="2">
    <location>
        <begin position="201"/>
        <end position="230"/>
    </location>
</feature>
<evidence type="ECO:0000256" key="2">
    <source>
        <dbReference type="SAM" id="MobiDB-lite"/>
    </source>
</evidence>
<feature type="coiled-coil region" evidence="1">
    <location>
        <begin position="741"/>
        <end position="785"/>
    </location>
</feature>
<name>A0A0J8B511_BETVV</name>
<proteinExistence type="predicted"/>
<protein>
    <submittedName>
        <fullName evidence="3">Uncharacterized protein</fullName>
    </submittedName>
</protein>
<evidence type="ECO:0000313" key="4">
    <source>
        <dbReference type="Proteomes" id="UP000035740"/>
    </source>
</evidence>
<reference evidence="3 4" key="1">
    <citation type="journal article" date="2014" name="Nature">
        <title>The genome of the recently domesticated crop plant sugar beet (Beta vulgaris).</title>
        <authorList>
            <person name="Dohm J.C."/>
            <person name="Minoche A.E."/>
            <person name="Holtgrawe D."/>
            <person name="Capella-Gutierrez S."/>
            <person name="Zakrzewski F."/>
            <person name="Tafer H."/>
            <person name="Rupp O."/>
            <person name="Sorensen T.R."/>
            <person name="Stracke R."/>
            <person name="Reinhardt R."/>
            <person name="Goesmann A."/>
            <person name="Kraft T."/>
            <person name="Schulz B."/>
            <person name="Stadler P.F."/>
            <person name="Schmidt T."/>
            <person name="Gabaldon T."/>
            <person name="Lehrach H."/>
            <person name="Weisshaar B."/>
            <person name="Himmelbauer H."/>
        </authorList>
    </citation>
    <scope>NUCLEOTIDE SEQUENCE [LARGE SCALE GENOMIC DNA]</scope>
    <source>
        <tissue evidence="3">Taproot</tissue>
    </source>
</reference>
<feature type="region of interest" description="Disordered" evidence="2">
    <location>
        <begin position="259"/>
        <end position="296"/>
    </location>
</feature>
<dbReference type="Proteomes" id="UP000035740">
    <property type="component" value="Unassembled WGS sequence"/>
</dbReference>